<dbReference type="CDD" id="cd00093">
    <property type="entry name" value="HTH_XRE"/>
    <property type="match status" value="1"/>
</dbReference>
<dbReference type="EMBL" id="NARP01000001">
    <property type="protein sequence ID" value="OTQ01640.1"/>
    <property type="molecule type" value="Genomic_DNA"/>
</dbReference>
<dbReference type="GO" id="GO:0003677">
    <property type="term" value="F:DNA binding"/>
    <property type="evidence" value="ECO:0007669"/>
    <property type="project" value="InterPro"/>
</dbReference>
<evidence type="ECO:0000259" key="1">
    <source>
        <dbReference type="PROSITE" id="PS50943"/>
    </source>
</evidence>
<feature type="domain" description="HTH cro/C1-type" evidence="1">
    <location>
        <begin position="60"/>
        <end position="112"/>
    </location>
</feature>
<dbReference type="InterPro" id="IPR010982">
    <property type="entry name" value="Lambda_DNA-bd_dom_sf"/>
</dbReference>
<dbReference type="PROSITE" id="PS50943">
    <property type="entry name" value="HTH_CROC1"/>
    <property type="match status" value="1"/>
</dbReference>
<proteinExistence type="predicted"/>
<protein>
    <submittedName>
        <fullName evidence="2">Transcriptional regulator</fullName>
    </submittedName>
</protein>
<dbReference type="Gene3D" id="1.10.260.40">
    <property type="entry name" value="lambda repressor-like DNA-binding domains"/>
    <property type="match status" value="1"/>
</dbReference>
<dbReference type="RefSeq" id="WP_086300420.1">
    <property type="nucleotide sequence ID" value="NZ_MZNE01000041.1"/>
</dbReference>
<evidence type="ECO:0000313" key="5">
    <source>
        <dbReference type="Proteomes" id="UP000194977"/>
    </source>
</evidence>
<reference evidence="4 5" key="1">
    <citation type="submission" date="2017-03" db="EMBL/GenBank/DDBJ databases">
        <title>Comparative genomics of honeybee gut symbionts reveal geographically distinct and subgroup specific antibiotic resistance.</title>
        <authorList>
            <person name="Ludvigsen J."/>
            <person name="Porcellato D."/>
            <person name="Labee-Lund T.M."/>
            <person name="Amdam G.V."/>
            <person name="Rudi K."/>
        </authorList>
    </citation>
    <scope>NUCLEOTIDE SEQUENCE [LARGE SCALE GENOMIC DNA]</scope>
    <source>
        <strain evidence="2 5">A-7-12</strain>
        <strain evidence="3 4">A-9-12</strain>
    </source>
</reference>
<accession>A0A242NLU5</accession>
<comment type="caution">
    <text evidence="2">The sequence shown here is derived from an EMBL/GenBank/DDBJ whole genome shotgun (WGS) entry which is preliminary data.</text>
</comment>
<evidence type="ECO:0000313" key="3">
    <source>
        <dbReference type="EMBL" id="OTQ11284.1"/>
    </source>
</evidence>
<dbReference type="SMART" id="SM00530">
    <property type="entry name" value="HTH_XRE"/>
    <property type="match status" value="1"/>
</dbReference>
<dbReference type="AlphaFoldDB" id="A0A242NLU5"/>
<evidence type="ECO:0000313" key="2">
    <source>
        <dbReference type="EMBL" id="OTQ01640.1"/>
    </source>
</evidence>
<organism evidence="2 5">
    <name type="scientific">Gilliamella apicola</name>
    <dbReference type="NCBI Taxonomy" id="1196095"/>
    <lineage>
        <taxon>Bacteria</taxon>
        <taxon>Pseudomonadati</taxon>
        <taxon>Pseudomonadota</taxon>
        <taxon>Gammaproteobacteria</taxon>
        <taxon>Orbales</taxon>
        <taxon>Orbaceae</taxon>
        <taxon>Gilliamella</taxon>
    </lineage>
</organism>
<dbReference type="Pfam" id="PF01381">
    <property type="entry name" value="HTH_3"/>
    <property type="match status" value="1"/>
</dbReference>
<dbReference type="Proteomes" id="UP000194800">
    <property type="component" value="Unassembled WGS sequence"/>
</dbReference>
<dbReference type="InterPro" id="IPR001387">
    <property type="entry name" value="Cro/C1-type_HTH"/>
</dbReference>
<dbReference type="Proteomes" id="UP000194977">
    <property type="component" value="Unassembled WGS sequence"/>
</dbReference>
<keyword evidence="4" id="KW-1185">Reference proteome</keyword>
<sequence length="114" mass="13004">MNARTNNIQFINNEQGQPQFVVMPYAQYLELSNIKQINTDTGVPSEVVNMVFDNNYSPAQAWREYLKLSQVEVAQKIGISQSAYSQYEKSQTLRKTTRIKIANALGINPDLLDF</sequence>
<name>A0A242NLU5_9GAMM</name>
<gene>
    <name evidence="3" type="ORF">B6C91_02825</name>
    <name evidence="2" type="ORF">B6D08_00110</name>
</gene>
<dbReference type="SUPFAM" id="SSF47413">
    <property type="entry name" value="lambda repressor-like DNA-binding domains"/>
    <property type="match status" value="1"/>
</dbReference>
<evidence type="ECO:0000313" key="4">
    <source>
        <dbReference type="Proteomes" id="UP000194800"/>
    </source>
</evidence>
<dbReference type="OrthoDB" id="5679339at2"/>
<dbReference type="EMBL" id="NART01000007">
    <property type="protein sequence ID" value="OTQ11284.1"/>
    <property type="molecule type" value="Genomic_DNA"/>
</dbReference>